<keyword evidence="2" id="KW-1185">Reference proteome</keyword>
<dbReference type="Proteomes" id="UP000489600">
    <property type="component" value="Unassembled WGS sequence"/>
</dbReference>
<protein>
    <submittedName>
        <fullName evidence="1">Uncharacterized protein</fullName>
    </submittedName>
</protein>
<dbReference type="Pfam" id="PF04776">
    <property type="entry name" value="protein_MS5"/>
    <property type="match status" value="1"/>
</dbReference>
<dbReference type="OrthoDB" id="1104743at2759"/>
<comment type="caution">
    <text evidence="1">The sequence shown here is derived from an EMBL/GenBank/DDBJ whole genome shotgun (WGS) entry which is preliminary data.</text>
</comment>
<dbReference type="PANTHER" id="PTHR31260:SF28">
    <property type="entry name" value="CYSTATIN DOMAIN PROTEIN"/>
    <property type="match status" value="1"/>
</dbReference>
<dbReference type="InterPro" id="IPR006462">
    <property type="entry name" value="MS5"/>
</dbReference>
<dbReference type="PANTHER" id="PTHR31260">
    <property type="entry name" value="CYSTATIN/MONELLIN SUPERFAMILY PROTEIN"/>
    <property type="match status" value="1"/>
</dbReference>
<sequence>MSSSYDCNSTFGYPYIVDLYAKVGLHRYNMSEGTNLQLVRVIKYKSSMNYEDKPSSFGLTVSLARPNGYLPIHVPERSTVASISTTRSTEVSLFSPGASSFSTGPSLFAPVSIFRPPPASTLLTSSLSGLPGMLSPIATGFTCWRKQSCETMIGLLYICNFKLRYLVSIMYPKPLLKRRAIESMNKEVEPRNAKSAFVYITFKGFAIRGMSEDFERKAIIRRVIDERTGSLSLLGGFSGEDHTLGYNPNMTTLESFEFVKNAVRTGTVPFSERDKCLYTSYISNTTTNDNTT</sequence>
<gene>
    <name evidence="1" type="ORF">ANE_LOCUS23562</name>
</gene>
<name>A0A565CHB1_9BRAS</name>
<evidence type="ECO:0000313" key="2">
    <source>
        <dbReference type="Proteomes" id="UP000489600"/>
    </source>
</evidence>
<evidence type="ECO:0000313" key="1">
    <source>
        <dbReference type="EMBL" id="VVB13118.1"/>
    </source>
</evidence>
<reference evidence="1" key="1">
    <citation type="submission" date="2019-07" db="EMBL/GenBank/DDBJ databases">
        <authorList>
            <person name="Dittberner H."/>
        </authorList>
    </citation>
    <scope>NUCLEOTIDE SEQUENCE [LARGE SCALE GENOMIC DNA]</scope>
</reference>
<proteinExistence type="predicted"/>
<dbReference type="EMBL" id="CABITT030000008">
    <property type="protein sequence ID" value="VVB13118.1"/>
    <property type="molecule type" value="Genomic_DNA"/>
</dbReference>
<organism evidence="1 2">
    <name type="scientific">Arabis nemorensis</name>
    <dbReference type="NCBI Taxonomy" id="586526"/>
    <lineage>
        <taxon>Eukaryota</taxon>
        <taxon>Viridiplantae</taxon>
        <taxon>Streptophyta</taxon>
        <taxon>Embryophyta</taxon>
        <taxon>Tracheophyta</taxon>
        <taxon>Spermatophyta</taxon>
        <taxon>Magnoliopsida</taxon>
        <taxon>eudicotyledons</taxon>
        <taxon>Gunneridae</taxon>
        <taxon>Pentapetalae</taxon>
        <taxon>rosids</taxon>
        <taxon>malvids</taxon>
        <taxon>Brassicales</taxon>
        <taxon>Brassicaceae</taxon>
        <taxon>Arabideae</taxon>
        <taxon>Arabis</taxon>
    </lineage>
</organism>
<accession>A0A565CHB1</accession>
<dbReference type="AlphaFoldDB" id="A0A565CHB1"/>